<accession>A0ABV5H6B3</accession>
<gene>
    <name evidence="2" type="ORF">ACFFVK_02475</name>
</gene>
<dbReference type="Pfam" id="PF12770">
    <property type="entry name" value="CHAT"/>
    <property type="match status" value="1"/>
</dbReference>
<evidence type="ECO:0000313" key="3">
    <source>
        <dbReference type="Proteomes" id="UP001589562"/>
    </source>
</evidence>
<dbReference type="Proteomes" id="UP001589562">
    <property type="component" value="Unassembled WGS sequence"/>
</dbReference>
<dbReference type="InterPro" id="IPR024983">
    <property type="entry name" value="CHAT_dom"/>
</dbReference>
<dbReference type="RefSeq" id="WP_278009598.1">
    <property type="nucleotide sequence ID" value="NZ_CP121112.1"/>
</dbReference>
<evidence type="ECO:0000313" key="2">
    <source>
        <dbReference type="EMBL" id="MFB9107429.1"/>
    </source>
</evidence>
<proteinExistence type="predicted"/>
<name>A0ABV5H6B3_9FLAO</name>
<evidence type="ECO:0000259" key="1">
    <source>
        <dbReference type="Pfam" id="PF12770"/>
    </source>
</evidence>
<feature type="domain" description="CHAT" evidence="1">
    <location>
        <begin position="504"/>
        <end position="638"/>
    </location>
</feature>
<dbReference type="EMBL" id="JBHMFE010000007">
    <property type="protein sequence ID" value="MFB9107429.1"/>
    <property type="molecule type" value="Genomic_DNA"/>
</dbReference>
<sequence>MTIKETFPLFSSKFESQNQSFWEDELVGVTFYSFIKFVECVFYEKSVEGTDEFHSCAKYLLQDILSPKANPTNEELEVLQFLQFYICVRSASFLSQNGIFTQVHDWLVWSISDKIDYGIEVTFLLERINIFFHSKIPFITHNVTSTYIEWLTTLFYYSRHQGGLKELANLILNQEIHRLSYLPKNYGMDYEESQALNLLCQVLAWSINNQETKGYQLAPLIKGWIPKLEPLNQKLANLQLATGGAQFTDKKPEFYAKEVIDNFSQYCKGHELLHALAIYYTTNLHELESDFDLMDKGFTDYLNSISDLNEDSKKYEKGRIFGIIRGIVMTCLKEGKAKLAFHILSKFYEKTPFYNKHLFLALNINKQICSFILDNIVVLGNELSTDEYRQLIYVSNKFLGTKISLHDDPEFVLEEPKYLGIPDKDLGIDFEKKLSNYYSNHILKDSPIKDFENLVILPGYQHPIQPLMIKELGRSAPINCSFEEPKPSKKIEKVLLWCYGTLSSDRELELISEILQKSGVLVDAVNILEESKESFLKKYNNPEYDIIWIATHGNYDHMIPHKSTLSILPNVEITVKELAISQTEFNNQRLLFLNVCDGATSATHDSLYEHGFGASLASSSQCVISHLWPVETEPALFFGALYSLNISENDFWNSYTKTIGQLCFKGKSALSILTGEFKEIDLKQMEEKLVEGMEKNIYYWGSSVFYN</sequence>
<keyword evidence="3" id="KW-1185">Reference proteome</keyword>
<protein>
    <submittedName>
        <fullName evidence="2">CHAT domain-containing protein</fullName>
    </submittedName>
</protein>
<organism evidence="2 3">
    <name type="scientific">Flavobacterium gyeonganense</name>
    <dbReference type="NCBI Taxonomy" id="1310418"/>
    <lineage>
        <taxon>Bacteria</taxon>
        <taxon>Pseudomonadati</taxon>
        <taxon>Bacteroidota</taxon>
        <taxon>Flavobacteriia</taxon>
        <taxon>Flavobacteriales</taxon>
        <taxon>Flavobacteriaceae</taxon>
        <taxon>Flavobacterium</taxon>
    </lineage>
</organism>
<comment type="caution">
    <text evidence="2">The sequence shown here is derived from an EMBL/GenBank/DDBJ whole genome shotgun (WGS) entry which is preliminary data.</text>
</comment>
<reference evidence="2 3" key="1">
    <citation type="submission" date="2024-09" db="EMBL/GenBank/DDBJ databases">
        <authorList>
            <person name="Sun Q."/>
            <person name="Mori K."/>
        </authorList>
    </citation>
    <scope>NUCLEOTIDE SEQUENCE [LARGE SCALE GENOMIC DNA]</scope>
    <source>
        <strain evidence="2 3">CECT 8365</strain>
    </source>
</reference>